<dbReference type="InterPro" id="IPR051124">
    <property type="entry name" value="Phosphate_Transport_Permease"/>
</dbReference>
<organism evidence="11 12">
    <name type="scientific">Marilutibacter penaei</name>
    <dbReference type="NCBI Taxonomy" id="2759900"/>
    <lineage>
        <taxon>Bacteria</taxon>
        <taxon>Pseudomonadati</taxon>
        <taxon>Pseudomonadota</taxon>
        <taxon>Gammaproteobacteria</taxon>
        <taxon>Lysobacterales</taxon>
        <taxon>Lysobacteraceae</taxon>
        <taxon>Marilutibacter</taxon>
    </lineage>
</organism>
<dbReference type="PANTHER" id="PTHR30425:SF1">
    <property type="entry name" value="PHOSPHATE TRANSPORT SYSTEM PERMEASE PROTEIN PSTC"/>
    <property type="match status" value="1"/>
</dbReference>
<dbReference type="AlphaFoldDB" id="A0A7W3U3G6"/>
<comment type="caution">
    <text evidence="11">The sequence shown here is derived from an EMBL/GenBank/DDBJ whole genome shotgun (WGS) entry which is preliminary data.</text>
</comment>
<comment type="similarity">
    <text evidence="2">Belongs to the binding-protein-dependent transport system permease family. CysTW subfamily.</text>
</comment>
<dbReference type="InterPro" id="IPR035906">
    <property type="entry name" value="MetI-like_sf"/>
</dbReference>
<dbReference type="GO" id="GO:0055085">
    <property type="term" value="P:transmembrane transport"/>
    <property type="evidence" value="ECO:0007669"/>
    <property type="project" value="InterPro"/>
</dbReference>
<protein>
    <submittedName>
        <fullName evidence="11">ABC transporter permease subunit</fullName>
    </submittedName>
</protein>
<keyword evidence="8 9" id="KW-0472">Membrane</keyword>
<dbReference type="CDD" id="cd06261">
    <property type="entry name" value="TM_PBP2"/>
    <property type="match status" value="1"/>
</dbReference>
<evidence type="ECO:0000313" key="12">
    <source>
        <dbReference type="Proteomes" id="UP000552587"/>
    </source>
</evidence>
<dbReference type="Pfam" id="PF00528">
    <property type="entry name" value="BPD_transp_1"/>
    <property type="match status" value="1"/>
</dbReference>
<evidence type="ECO:0000256" key="5">
    <source>
        <dbReference type="ARBA" id="ARBA00022592"/>
    </source>
</evidence>
<evidence type="ECO:0000256" key="1">
    <source>
        <dbReference type="ARBA" id="ARBA00004651"/>
    </source>
</evidence>
<gene>
    <name evidence="11" type="ORF">H4F99_05405</name>
</gene>
<dbReference type="PANTHER" id="PTHR30425">
    <property type="entry name" value="PHOSPHATE TRANSPORT SYSTEM PERMEASE PROTEIN PST"/>
    <property type="match status" value="1"/>
</dbReference>
<evidence type="ECO:0000256" key="7">
    <source>
        <dbReference type="ARBA" id="ARBA00022989"/>
    </source>
</evidence>
<comment type="subcellular location">
    <subcellularLocation>
        <location evidence="1 9">Cell membrane</location>
        <topology evidence="1 9">Multi-pass membrane protein</topology>
    </subcellularLocation>
</comment>
<feature type="transmembrane region" description="Helical" evidence="9">
    <location>
        <begin position="241"/>
        <end position="265"/>
    </location>
</feature>
<feature type="transmembrane region" description="Helical" evidence="9">
    <location>
        <begin position="129"/>
        <end position="151"/>
    </location>
</feature>
<keyword evidence="6 9" id="KW-0812">Transmembrane</keyword>
<keyword evidence="5" id="KW-0592">Phosphate transport</keyword>
<keyword evidence="3 9" id="KW-0813">Transport</keyword>
<name>A0A7W3U3G6_9GAMM</name>
<evidence type="ECO:0000256" key="8">
    <source>
        <dbReference type="ARBA" id="ARBA00023136"/>
    </source>
</evidence>
<feature type="transmembrane region" description="Helical" evidence="9">
    <location>
        <begin position="89"/>
        <end position="109"/>
    </location>
</feature>
<reference evidence="11 12" key="1">
    <citation type="submission" date="2020-07" db="EMBL/GenBank/DDBJ databases">
        <authorList>
            <person name="Xu S."/>
            <person name="Li A."/>
        </authorList>
    </citation>
    <scope>NUCLEOTIDE SEQUENCE [LARGE SCALE GENOMIC DNA]</scope>
    <source>
        <strain evidence="11 12">SG-8</strain>
    </source>
</reference>
<dbReference type="PROSITE" id="PS50928">
    <property type="entry name" value="ABC_TM1"/>
    <property type="match status" value="1"/>
</dbReference>
<dbReference type="GO" id="GO:0006817">
    <property type="term" value="P:phosphate ion transport"/>
    <property type="evidence" value="ECO:0007669"/>
    <property type="project" value="UniProtKB-KW"/>
</dbReference>
<dbReference type="Proteomes" id="UP000552587">
    <property type="component" value="Unassembled WGS sequence"/>
</dbReference>
<keyword evidence="4" id="KW-1003">Cell membrane</keyword>
<dbReference type="EMBL" id="JACHTE010000003">
    <property type="protein sequence ID" value="MBB1087925.1"/>
    <property type="molecule type" value="Genomic_DNA"/>
</dbReference>
<evidence type="ECO:0000256" key="3">
    <source>
        <dbReference type="ARBA" id="ARBA00022448"/>
    </source>
</evidence>
<dbReference type="GO" id="GO:0005886">
    <property type="term" value="C:plasma membrane"/>
    <property type="evidence" value="ECO:0007669"/>
    <property type="project" value="UniProtKB-SubCell"/>
</dbReference>
<evidence type="ECO:0000256" key="6">
    <source>
        <dbReference type="ARBA" id="ARBA00022692"/>
    </source>
</evidence>
<evidence type="ECO:0000256" key="9">
    <source>
        <dbReference type="RuleBase" id="RU363032"/>
    </source>
</evidence>
<proteinExistence type="inferred from homology"/>
<evidence type="ECO:0000256" key="4">
    <source>
        <dbReference type="ARBA" id="ARBA00022475"/>
    </source>
</evidence>
<evidence type="ECO:0000313" key="11">
    <source>
        <dbReference type="EMBL" id="MBB1087925.1"/>
    </source>
</evidence>
<sequence length="271" mass="28137">MALLAAMAASTVLLIAWLLLSESLPLILKGGAWRFLSDPGWWPREGSFNMAPMALASLLLTVGALTLAAPFGIAYAIHTVFNAGPRQAVLLGGLVEASAAVPTVVYGLWGITAVVPLLGQVNPPGASLAAGIVVVAVMIFPTLTLLVQAALRAVPAHYAHSAEALGVSRGQVILRIILPAARKGVLSAMVLAAARAIGETMVVLMVCGNIVQVPGSVFEPVRTLTANIALEMPYAMGDHRMSLFVAGLLMLVLIAVMVMLGGTLARGRRHT</sequence>
<keyword evidence="7 9" id="KW-1133">Transmembrane helix</keyword>
<dbReference type="InterPro" id="IPR000515">
    <property type="entry name" value="MetI-like"/>
</dbReference>
<evidence type="ECO:0000256" key="2">
    <source>
        <dbReference type="ARBA" id="ARBA00007069"/>
    </source>
</evidence>
<feature type="domain" description="ABC transmembrane type-1" evidence="10">
    <location>
        <begin position="54"/>
        <end position="261"/>
    </location>
</feature>
<accession>A0A7W3U3G6</accession>
<feature type="transmembrane region" description="Helical" evidence="9">
    <location>
        <begin position="185"/>
        <end position="211"/>
    </location>
</feature>
<dbReference type="Gene3D" id="1.10.3720.10">
    <property type="entry name" value="MetI-like"/>
    <property type="match status" value="1"/>
</dbReference>
<keyword evidence="12" id="KW-1185">Reference proteome</keyword>
<feature type="transmembrane region" description="Helical" evidence="9">
    <location>
        <begin position="49"/>
        <end position="77"/>
    </location>
</feature>
<dbReference type="SUPFAM" id="SSF161098">
    <property type="entry name" value="MetI-like"/>
    <property type="match status" value="1"/>
</dbReference>
<evidence type="ECO:0000259" key="10">
    <source>
        <dbReference type="PROSITE" id="PS50928"/>
    </source>
</evidence>